<organism evidence="3 4">
    <name type="scientific">Rhodococcus spongiicola</name>
    <dbReference type="NCBI Taxonomy" id="2487352"/>
    <lineage>
        <taxon>Bacteria</taxon>
        <taxon>Bacillati</taxon>
        <taxon>Actinomycetota</taxon>
        <taxon>Actinomycetes</taxon>
        <taxon>Mycobacteriales</taxon>
        <taxon>Nocardiaceae</taxon>
        <taxon>Rhodococcus</taxon>
    </lineage>
</organism>
<gene>
    <name evidence="3" type="ORF">EF834_03775</name>
</gene>
<dbReference type="CDD" id="cd00093">
    <property type="entry name" value="HTH_XRE"/>
    <property type="match status" value="1"/>
</dbReference>
<dbReference type="SMART" id="SM00530">
    <property type="entry name" value="HTH_XRE"/>
    <property type="match status" value="1"/>
</dbReference>
<dbReference type="OrthoDB" id="3608749at2"/>
<protein>
    <submittedName>
        <fullName evidence="3">XRE family transcriptional regulator</fullName>
    </submittedName>
</protein>
<proteinExistence type="predicted"/>
<evidence type="ECO:0000313" key="4">
    <source>
        <dbReference type="Proteomes" id="UP000284333"/>
    </source>
</evidence>
<evidence type="ECO:0000259" key="2">
    <source>
        <dbReference type="PROSITE" id="PS50943"/>
    </source>
</evidence>
<name>A0A3S3E6K8_9NOCA</name>
<sequence>MFPVGYFPPAEGSSASHNSKEATKHYESQEGIQNCLPHNSCFFEVHPLKAHTTGSLIRALRTKRGVTQRELGDLAALAPATIKALESNKRRATEAVIDAITQALTLTSGEESYLRSLSELPRRPTSTLPAISDRHAIAVTRSSLTATFATKAIEELLPGFGVGQNFVIWVFERSESKEVLGESWAAVATLVVDLVRWRIATYGRKMPRWAHTLLNRMKGNPAFRSRWERDTYAEPAQSLRTPITLPDGRRLNMTMLVLELESGHIALAWLP</sequence>
<dbReference type="Gene3D" id="1.10.260.40">
    <property type="entry name" value="lambda repressor-like DNA-binding domains"/>
    <property type="match status" value="1"/>
</dbReference>
<dbReference type="InterPro" id="IPR001387">
    <property type="entry name" value="Cro/C1-type_HTH"/>
</dbReference>
<feature type="region of interest" description="Disordered" evidence="1">
    <location>
        <begin position="1"/>
        <end position="26"/>
    </location>
</feature>
<comment type="caution">
    <text evidence="3">The sequence shown here is derived from an EMBL/GenBank/DDBJ whole genome shotgun (WGS) entry which is preliminary data.</text>
</comment>
<dbReference type="PANTHER" id="PTHR35010">
    <property type="entry name" value="BLL4672 PROTEIN-RELATED"/>
    <property type="match status" value="1"/>
</dbReference>
<evidence type="ECO:0000313" key="3">
    <source>
        <dbReference type="EMBL" id="RVW06537.1"/>
    </source>
</evidence>
<accession>A0A3S3E6K8</accession>
<dbReference type="InterPro" id="IPR010982">
    <property type="entry name" value="Lambda_DNA-bd_dom_sf"/>
</dbReference>
<dbReference type="EMBL" id="RKLN01000001">
    <property type="protein sequence ID" value="RVW06537.1"/>
    <property type="molecule type" value="Genomic_DNA"/>
</dbReference>
<keyword evidence="4" id="KW-1185">Reference proteome</keyword>
<feature type="domain" description="HTH cro/C1-type" evidence="2">
    <location>
        <begin position="57"/>
        <end position="112"/>
    </location>
</feature>
<dbReference type="SUPFAM" id="SSF47413">
    <property type="entry name" value="lambda repressor-like DNA-binding domains"/>
    <property type="match status" value="1"/>
</dbReference>
<dbReference type="PANTHER" id="PTHR35010:SF2">
    <property type="entry name" value="BLL4672 PROTEIN"/>
    <property type="match status" value="1"/>
</dbReference>
<dbReference type="PROSITE" id="PS50943">
    <property type="entry name" value="HTH_CROC1"/>
    <property type="match status" value="1"/>
</dbReference>
<evidence type="ECO:0000256" key="1">
    <source>
        <dbReference type="SAM" id="MobiDB-lite"/>
    </source>
</evidence>
<reference evidence="3 4" key="1">
    <citation type="submission" date="2018-11" db="EMBL/GenBank/DDBJ databases">
        <title>Rhodococcus spongicola sp. nov. and Rhodococcus xishaensis sp. nov. from marine sponges.</title>
        <authorList>
            <person name="Li L."/>
            <person name="Lin H.W."/>
        </authorList>
    </citation>
    <scope>NUCLEOTIDE SEQUENCE [LARGE SCALE GENOMIC DNA]</scope>
    <source>
        <strain evidence="3 4">LHW50502</strain>
    </source>
</reference>
<dbReference type="Pfam" id="PF01381">
    <property type="entry name" value="HTH_3"/>
    <property type="match status" value="1"/>
</dbReference>
<dbReference type="Proteomes" id="UP000284333">
    <property type="component" value="Unassembled WGS sequence"/>
</dbReference>
<dbReference type="AlphaFoldDB" id="A0A3S3E6K8"/>
<dbReference type="Gene3D" id="3.30.450.180">
    <property type="match status" value="1"/>
</dbReference>
<dbReference type="GO" id="GO:0003677">
    <property type="term" value="F:DNA binding"/>
    <property type="evidence" value="ECO:0007669"/>
    <property type="project" value="InterPro"/>
</dbReference>